<gene>
    <name evidence="1" type="ORF">BDZ83DRAFT_618454</name>
</gene>
<name>A0AAD8XIA0_GLOAC</name>
<sequence length="101" mass="11524">MRAHPIHPPPVPCRLWWGCANISRLFTRPRQFLLFLSCAFLCDDPSAKVLFARVACIICHEVLFVDVQTHFAAPKCTAPHLPLERADGRFRFFCKSDLGDL</sequence>
<comment type="caution">
    <text evidence="1">The sequence shown here is derived from an EMBL/GenBank/DDBJ whole genome shotgun (WGS) entry which is preliminary data.</text>
</comment>
<reference evidence="1" key="1">
    <citation type="submission" date="2021-12" db="EMBL/GenBank/DDBJ databases">
        <title>Comparative genomics, transcriptomics and evolutionary studies reveal genomic signatures of adaptation to plant cell wall in hemibiotrophic fungi.</title>
        <authorList>
            <consortium name="DOE Joint Genome Institute"/>
            <person name="Baroncelli R."/>
            <person name="Diaz J.F."/>
            <person name="Benocci T."/>
            <person name="Peng M."/>
            <person name="Battaglia E."/>
            <person name="Haridas S."/>
            <person name="Andreopoulos W."/>
            <person name="Labutti K."/>
            <person name="Pangilinan J."/>
            <person name="Floch G.L."/>
            <person name="Makela M.R."/>
            <person name="Henrissat B."/>
            <person name="Grigoriev I.V."/>
            <person name="Crouch J.A."/>
            <person name="De Vries R.P."/>
            <person name="Sukno S.A."/>
            <person name="Thon M.R."/>
        </authorList>
    </citation>
    <scope>NUCLEOTIDE SEQUENCE</scope>
    <source>
        <strain evidence="1">CBS 112980</strain>
    </source>
</reference>
<evidence type="ECO:0000313" key="2">
    <source>
        <dbReference type="Proteomes" id="UP001244207"/>
    </source>
</evidence>
<protein>
    <submittedName>
        <fullName evidence="1">Uncharacterized protein</fullName>
    </submittedName>
</protein>
<dbReference type="GeneID" id="85391974"/>
<accession>A0AAD8XIA0</accession>
<proteinExistence type="predicted"/>
<organism evidence="1 2">
    <name type="scientific">Glomerella acutata</name>
    <name type="common">Colletotrichum acutatum</name>
    <dbReference type="NCBI Taxonomy" id="27357"/>
    <lineage>
        <taxon>Eukaryota</taxon>
        <taxon>Fungi</taxon>
        <taxon>Dikarya</taxon>
        <taxon>Ascomycota</taxon>
        <taxon>Pezizomycotina</taxon>
        <taxon>Sordariomycetes</taxon>
        <taxon>Hypocreomycetidae</taxon>
        <taxon>Glomerellales</taxon>
        <taxon>Glomerellaceae</taxon>
        <taxon>Colletotrichum</taxon>
        <taxon>Colletotrichum acutatum species complex</taxon>
    </lineage>
</organism>
<dbReference type="Proteomes" id="UP001244207">
    <property type="component" value="Unassembled WGS sequence"/>
</dbReference>
<evidence type="ECO:0000313" key="1">
    <source>
        <dbReference type="EMBL" id="KAK1725788.1"/>
    </source>
</evidence>
<keyword evidence="2" id="KW-1185">Reference proteome</keyword>
<dbReference type="AlphaFoldDB" id="A0AAD8XIA0"/>
<dbReference type="EMBL" id="JAHMHS010000038">
    <property type="protein sequence ID" value="KAK1725788.1"/>
    <property type="molecule type" value="Genomic_DNA"/>
</dbReference>
<dbReference type="RefSeq" id="XP_060365843.1">
    <property type="nucleotide sequence ID" value="XM_060508075.1"/>
</dbReference>